<dbReference type="KEGG" id="ehl:EHLA_1852"/>
<keyword evidence="8" id="KW-1185">Reference proteome</keyword>
<dbReference type="PANTHER" id="PTHR30204">
    <property type="entry name" value="REDOX-CYCLING DRUG-SENSING TRANSCRIPTIONAL ACTIVATOR SOXR"/>
    <property type="match status" value="1"/>
</dbReference>
<keyword evidence="5" id="KW-0175">Coiled coil</keyword>
<dbReference type="CDD" id="cd01107">
    <property type="entry name" value="HTH_BmrR"/>
    <property type="match status" value="1"/>
</dbReference>
<keyword evidence="3 7" id="KW-0238">DNA-binding</keyword>
<feature type="domain" description="HTH merR-type" evidence="6">
    <location>
        <begin position="6"/>
        <end position="76"/>
    </location>
</feature>
<organism evidence="7 8">
    <name type="scientific">Anaerobutyricum hallii</name>
    <dbReference type="NCBI Taxonomy" id="39488"/>
    <lineage>
        <taxon>Bacteria</taxon>
        <taxon>Bacillati</taxon>
        <taxon>Bacillota</taxon>
        <taxon>Clostridia</taxon>
        <taxon>Lachnospirales</taxon>
        <taxon>Lachnospiraceae</taxon>
        <taxon>Anaerobutyricum</taxon>
    </lineage>
</organism>
<dbReference type="GO" id="GO:0003677">
    <property type="term" value="F:DNA binding"/>
    <property type="evidence" value="ECO:0007669"/>
    <property type="project" value="UniProtKB-KW"/>
</dbReference>
<proteinExistence type="predicted"/>
<reference evidence="8" key="1">
    <citation type="submission" date="2017-09" db="EMBL/GenBank/DDBJ databases">
        <authorList>
            <person name="Shetty A S."/>
        </authorList>
    </citation>
    <scope>NUCLEOTIDE SEQUENCE [LARGE SCALE GENOMIC DNA]</scope>
</reference>
<evidence type="ECO:0000256" key="3">
    <source>
        <dbReference type="ARBA" id="ARBA00023125"/>
    </source>
</evidence>
<dbReference type="RefSeq" id="WP_096240463.1">
    <property type="nucleotide sequence ID" value="NZ_LT907978.1"/>
</dbReference>
<dbReference type="InterPro" id="IPR029442">
    <property type="entry name" value="GyrI-like"/>
</dbReference>
<evidence type="ECO:0000313" key="7">
    <source>
        <dbReference type="EMBL" id="SOB72555.1"/>
    </source>
</evidence>
<evidence type="ECO:0000259" key="6">
    <source>
        <dbReference type="PROSITE" id="PS50937"/>
    </source>
</evidence>
<dbReference type="SMART" id="SM00422">
    <property type="entry name" value="HTH_MERR"/>
    <property type="match status" value="1"/>
</dbReference>
<dbReference type="Gene3D" id="3.20.80.10">
    <property type="entry name" value="Regulatory factor, effector binding domain"/>
    <property type="match status" value="1"/>
</dbReference>
<dbReference type="Gene3D" id="1.10.1660.10">
    <property type="match status" value="1"/>
</dbReference>
<evidence type="ECO:0000256" key="5">
    <source>
        <dbReference type="SAM" id="Coils"/>
    </source>
</evidence>
<evidence type="ECO:0000313" key="8">
    <source>
        <dbReference type="Proteomes" id="UP000217549"/>
    </source>
</evidence>
<dbReference type="InterPro" id="IPR010499">
    <property type="entry name" value="AraC_E-bd"/>
</dbReference>
<dbReference type="SUPFAM" id="SSF46955">
    <property type="entry name" value="Putative DNA-binding domain"/>
    <property type="match status" value="1"/>
</dbReference>
<dbReference type="GO" id="GO:0003700">
    <property type="term" value="F:DNA-binding transcription factor activity"/>
    <property type="evidence" value="ECO:0007669"/>
    <property type="project" value="InterPro"/>
</dbReference>
<dbReference type="SMART" id="SM00871">
    <property type="entry name" value="AraC_E_bind"/>
    <property type="match status" value="1"/>
</dbReference>
<keyword evidence="2" id="KW-0805">Transcription regulation</keyword>
<dbReference type="InterPro" id="IPR011256">
    <property type="entry name" value="Reg_factor_effector_dom_sf"/>
</dbReference>
<keyword evidence="1" id="KW-0678">Repressor</keyword>
<feature type="coiled-coil region" evidence="5">
    <location>
        <begin position="83"/>
        <end position="113"/>
    </location>
</feature>
<evidence type="ECO:0000256" key="2">
    <source>
        <dbReference type="ARBA" id="ARBA00023015"/>
    </source>
</evidence>
<dbReference type="Pfam" id="PF06445">
    <property type="entry name" value="GyrI-like"/>
    <property type="match status" value="1"/>
</dbReference>
<dbReference type="InterPro" id="IPR000551">
    <property type="entry name" value="MerR-type_HTH_dom"/>
</dbReference>
<dbReference type="PANTHER" id="PTHR30204:SF69">
    <property type="entry name" value="MERR-FAMILY TRANSCRIPTIONAL REGULATOR"/>
    <property type="match status" value="1"/>
</dbReference>
<gene>
    <name evidence="7" type="ORF">EHLA_1852</name>
</gene>
<dbReference type="Proteomes" id="UP000217549">
    <property type="component" value="Chromosome I"/>
</dbReference>
<evidence type="ECO:0000256" key="1">
    <source>
        <dbReference type="ARBA" id="ARBA00022491"/>
    </source>
</evidence>
<dbReference type="SUPFAM" id="SSF55136">
    <property type="entry name" value="Probable bacterial effector-binding domain"/>
    <property type="match status" value="1"/>
</dbReference>
<dbReference type="InterPro" id="IPR009061">
    <property type="entry name" value="DNA-bd_dom_put_sf"/>
</dbReference>
<dbReference type="PROSITE" id="PS50937">
    <property type="entry name" value="HTH_MERR_2"/>
    <property type="match status" value="1"/>
</dbReference>
<accession>A0A285PX22</accession>
<evidence type="ECO:0000256" key="4">
    <source>
        <dbReference type="ARBA" id="ARBA00023163"/>
    </source>
</evidence>
<dbReference type="AlphaFoldDB" id="A0A285PX22"/>
<protein>
    <submittedName>
        <fullName evidence="7">DNA-binding domain</fullName>
    </submittedName>
</protein>
<dbReference type="InterPro" id="IPR047057">
    <property type="entry name" value="MerR_fam"/>
</dbReference>
<dbReference type="EMBL" id="LT907978">
    <property type="protein sequence ID" value="SOB72555.1"/>
    <property type="molecule type" value="Genomic_DNA"/>
</dbReference>
<name>A0A285PX22_9FIRM</name>
<dbReference type="Pfam" id="PF13411">
    <property type="entry name" value="MerR_1"/>
    <property type="match status" value="1"/>
</dbReference>
<keyword evidence="4" id="KW-0804">Transcription</keyword>
<sequence>MEEKKYYSIGQVSGICKIPVKTLRYYDEIKLLVPQIRKETSNYRYYSKEQLITAFMIRQFRSLGFNLKDIKEIISNNTMDYYLDSIYIHLNEIDAEIAELEKRRRENECLLERFIKGQNYLHDRVDEEEYKIEEIPPIHVLGSRSIIKSYRNEEVSLERWITINEEAVNLGLEIAGPIYVTFHTEMFGQFFSKDCDIEFSIQVKEDPSVNENIHSFGGFTAATAIYRGDYENIFKTYIALKRWIDENNYEICGDVMEEFLVSPIDTANVEEHITRIIVPIKEPKGKKKPR</sequence>